<dbReference type="WBParaSite" id="SMUV_0000732901-mRNA-1">
    <property type="protein sequence ID" value="SMUV_0000732901-mRNA-1"/>
    <property type="gene ID" value="SMUV_0000732901"/>
</dbReference>
<reference evidence="15" key="1">
    <citation type="submission" date="2016-04" db="UniProtKB">
        <authorList>
            <consortium name="WormBaseParasite"/>
        </authorList>
    </citation>
    <scope>IDENTIFICATION</scope>
</reference>
<evidence type="ECO:0000256" key="7">
    <source>
        <dbReference type="ARBA" id="ARBA00022833"/>
    </source>
</evidence>
<dbReference type="PROSITE" id="PS51726">
    <property type="entry name" value="MYST_HAT"/>
    <property type="match status" value="1"/>
</dbReference>
<accession>A0A158R5M2</accession>
<keyword evidence="10" id="KW-0539">Nucleus</keyword>
<dbReference type="FunFam" id="3.30.60.60:FF:000001">
    <property type="entry name" value="Histone acetyltransferase"/>
    <property type="match status" value="1"/>
</dbReference>
<feature type="region of interest" description="Disordered" evidence="12">
    <location>
        <begin position="611"/>
        <end position="631"/>
    </location>
</feature>
<dbReference type="PANTHER" id="PTHR10615">
    <property type="entry name" value="HISTONE ACETYLTRANSFERASE"/>
    <property type="match status" value="1"/>
</dbReference>
<feature type="compositionally biased region" description="Basic residues" evidence="12">
    <location>
        <begin position="905"/>
        <end position="922"/>
    </location>
</feature>
<dbReference type="PANTHER" id="PTHR10615:SF217">
    <property type="entry name" value="HISTONE ACETYLTRANSFERASE"/>
    <property type="match status" value="1"/>
</dbReference>
<feature type="compositionally biased region" description="Polar residues" evidence="12">
    <location>
        <begin position="813"/>
        <end position="829"/>
    </location>
</feature>
<dbReference type="Pfam" id="PF01853">
    <property type="entry name" value="MOZ_SAS"/>
    <property type="match status" value="1"/>
</dbReference>
<dbReference type="EC" id="2.3.1.48" evidence="3"/>
<keyword evidence="8" id="KW-0156">Chromatin regulator</keyword>
<dbReference type="AlphaFoldDB" id="A0A158R5M2"/>
<evidence type="ECO:0000256" key="4">
    <source>
        <dbReference type="ARBA" id="ARBA00022679"/>
    </source>
</evidence>
<keyword evidence="7" id="KW-0862">Zinc</keyword>
<dbReference type="GO" id="GO:0070776">
    <property type="term" value="C:MOZ/MORF histone acetyltransferase complex"/>
    <property type="evidence" value="ECO:0007669"/>
    <property type="project" value="TreeGrafter"/>
</dbReference>
<dbReference type="GO" id="GO:0003712">
    <property type="term" value="F:transcription coregulator activity"/>
    <property type="evidence" value="ECO:0007669"/>
    <property type="project" value="TreeGrafter"/>
</dbReference>
<name>A0A158R5M2_9BILA</name>
<evidence type="ECO:0000256" key="2">
    <source>
        <dbReference type="ARBA" id="ARBA00010107"/>
    </source>
</evidence>
<sequence length="964" mass="109846">MLEEGVMHMKLVFNQMPALPRMVGNSEGEHSNSDSANESETMDVLVDENSLRFLIIEDAAEISPVRFSALIFPGNHERNFEIMKEIVSMIIAVIARSENRTWVAGEGSSRCYQSLLETPKLTPQFRSERRPNCSIASPTSVTSHNVAKFDSNISAQPSVVNQRDKLRSCRSSLEQYRMRGTHFSLRSGSVSLRKHESAATLVRKARSRRRLRINQIISTALKSASGRSRLNFFRPGRKPRCNSSSIDAIPILTPEKPINNNNGIEQDRPKEFLSPTRALLKNKLANGELTDLTDLDRNLFDAARQKVREDLASQCHSCVADTSSESGANPVRNPRFIRIGQFEIETWYSSPYPEEYARLDTLFLCEFCLKYMKSEMTEQRHYRKCEYRTPPGDEIYRNDKISVDGNTSRIYCQNVCLLAKLFLDHKTLYYDVEPFLFYVVTKSDDTGCHFVGYFSKEKYSAQRYNLSCIMTLPAYQRQGFGRFLIDFSFLLTRRENMLGTPERPLSDLGQISYRSYWQSAICEYIHEALTFNQHRKVTVKSIARGTGISPSDVVETLAQLEMLEHIDSQELLVINWSLIENHWKKAMSDKGRIWIDETKLTWSPKVYTPSKDYGVRSPKSPKSPLRSGEYPTVLSMRNGVEHGQRLEENFDRKIKLGPRRKLFPSIEQKIRRNARKGRQPASNLKQTVLRPLSSVNYSDCVRHSTDEKFQKKLFSSTRNTCKSGTHQKLQIRPKSSDDDSPGGRKCHTRGRGRKSLRRGGKKRMLDVKEEPSPILSNDETKNKSSLNVSTPKLESSFESGSSEDIEEPLSKQLAKNNTSKRISRMNLTTDIPKKGNRFASREKKVASAQQHVLKRSPFSDGELSSSSSSSRSESSSDSDSENNIRRRGNNSKVKNGKTVDLAKKTERKRRKTVTKGSYRRRCSLSSSSTSLSSYNSNSESSERLKTIDCGNRLLEHSTCMKSKF</sequence>
<evidence type="ECO:0000256" key="3">
    <source>
        <dbReference type="ARBA" id="ARBA00013184"/>
    </source>
</evidence>
<dbReference type="GO" id="GO:0008270">
    <property type="term" value="F:zinc ion binding"/>
    <property type="evidence" value="ECO:0007669"/>
    <property type="project" value="UniProtKB-KW"/>
</dbReference>
<evidence type="ECO:0000259" key="13">
    <source>
        <dbReference type="PROSITE" id="PS51726"/>
    </source>
</evidence>
<dbReference type="GO" id="GO:0040029">
    <property type="term" value="P:epigenetic regulation of gene expression"/>
    <property type="evidence" value="ECO:0007669"/>
    <property type="project" value="UniProtKB-ARBA"/>
</dbReference>
<dbReference type="InterPro" id="IPR002717">
    <property type="entry name" value="HAT_MYST-type"/>
</dbReference>
<dbReference type="InterPro" id="IPR040706">
    <property type="entry name" value="Zf-MYST"/>
</dbReference>
<evidence type="ECO:0000313" key="14">
    <source>
        <dbReference type="Proteomes" id="UP000046393"/>
    </source>
</evidence>
<feature type="region of interest" description="Disordered" evidence="12">
    <location>
        <begin position="717"/>
        <end position="944"/>
    </location>
</feature>
<keyword evidence="9" id="KW-0007">Acetylation</keyword>
<keyword evidence="14" id="KW-1185">Reference proteome</keyword>
<evidence type="ECO:0000256" key="9">
    <source>
        <dbReference type="ARBA" id="ARBA00022990"/>
    </source>
</evidence>
<comment type="subcellular location">
    <subcellularLocation>
        <location evidence="1">Nucleus</location>
    </subcellularLocation>
</comment>
<dbReference type="STRING" id="451379.A0A158R5M2"/>
<evidence type="ECO:0000256" key="6">
    <source>
        <dbReference type="ARBA" id="ARBA00022771"/>
    </source>
</evidence>
<evidence type="ECO:0000313" key="15">
    <source>
        <dbReference type="WBParaSite" id="SMUV_0000732901-mRNA-1"/>
    </source>
</evidence>
<dbReference type="Gene3D" id="1.10.10.10">
    <property type="entry name" value="Winged helix-like DNA-binding domain superfamily/Winged helix DNA-binding domain"/>
    <property type="match status" value="1"/>
</dbReference>
<evidence type="ECO:0000256" key="10">
    <source>
        <dbReference type="ARBA" id="ARBA00023242"/>
    </source>
</evidence>
<keyword evidence="5" id="KW-0479">Metal-binding</keyword>
<protein>
    <recommendedName>
        <fullName evidence="3">histone acetyltransferase</fullName>
        <ecNumber evidence="3">2.3.1.48</ecNumber>
    </recommendedName>
</protein>
<feature type="compositionally biased region" description="Low complexity" evidence="12">
    <location>
        <begin position="923"/>
        <end position="939"/>
    </location>
</feature>
<comment type="similarity">
    <text evidence="2">Belongs to the MYST (SAS/MOZ) family.</text>
</comment>
<evidence type="ECO:0000256" key="1">
    <source>
        <dbReference type="ARBA" id="ARBA00004123"/>
    </source>
</evidence>
<keyword evidence="4" id="KW-0808">Transferase</keyword>
<dbReference type="SUPFAM" id="SSF55729">
    <property type="entry name" value="Acyl-CoA N-acyltransferases (Nat)"/>
    <property type="match status" value="1"/>
</dbReference>
<feature type="active site" description="Proton donor/acceptor" evidence="11">
    <location>
        <position position="502"/>
    </location>
</feature>
<feature type="compositionally biased region" description="Basic residues" evidence="12">
    <location>
        <begin position="744"/>
        <end position="762"/>
    </location>
</feature>
<evidence type="ECO:0000256" key="5">
    <source>
        <dbReference type="ARBA" id="ARBA00022723"/>
    </source>
</evidence>
<keyword evidence="6" id="KW-0863">Zinc-finger</keyword>
<dbReference type="InterPro" id="IPR050603">
    <property type="entry name" value="MYST_HAT"/>
</dbReference>
<dbReference type="FunFam" id="3.40.630.30:FF:000001">
    <property type="entry name" value="Histone acetyltransferase"/>
    <property type="match status" value="1"/>
</dbReference>
<dbReference type="Proteomes" id="UP000046393">
    <property type="component" value="Unplaced"/>
</dbReference>
<feature type="domain" description="MYST-type HAT" evidence="13">
    <location>
        <begin position="329"/>
        <end position="604"/>
    </location>
</feature>
<feature type="compositionally biased region" description="Low complexity" evidence="12">
    <location>
        <begin position="859"/>
        <end position="877"/>
    </location>
</feature>
<proteinExistence type="inferred from homology"/>
<dbReference type="Pfam" id="PF17772">
    <property type="entry name" value="zf-MYST"/>
    <property type="match status" value="1"/>
</dbReference>
<feature type="compositionally biased region" description="Polar residues" evidence="12">
    <location>
        <begin position="717"/>
        <end position="728"/>
    </location>
</feature>
<evidence type="ECO:0000256" key="12">
    <source>
        <dbReference type="SAM" id="MobiDB-lite"/>
    </source>
</evidence>
<evidence type="ECO:0000256" key="8">
    <source>
        <dbReference type="ARBA" id="ARBA00022853"/>
    </source>
</evidence>
<dbReference type="InterPro" id="IPR016181">
    <property type="entry name" value="Acyl_CoA_acyltransferase"/>
</dbReference>
<dbReference type="GO" id="GO:0006357">
    <property type="term" value="P:regulation of transcription by RNA polymerase II"/>
    <property type="evidence" value="ECO:0007669"/>
    <property type="project" value="TreeGrafter"/>
</dbReference>
<evidence type="ECO:0000256" key="11">
    <source>
        <dbReference type="PIRSR" id="PIRSR602717-51"/>
    </source>
</evidence>
<organism evidence="14 15">
    <name type="scientific">Syphacia muris</name>
    <dbReference type="NCBI Taxonomy" id="451379"/>
    <lineage>
        <taxon>Eukaryota</taxon>
        <taxon>Metazoa</taxon>
        <taxon>Ecdysozoa</taxon>
        <taxon>Nematoda</taxon>
        <taxon>Chromadorea</taxon>
        <taxon>Rhabditida</taxon>
        <taxon>Spirurina</taxon>
        <taxon>Oxyuridomorpha</taxon>
        <taxon>Oxyuroidea</taxon>
        <taxon>Oxyuridae</taxon>
        <taxon>Syphacia</taxon>
    </lineage>
</organism>
<dbReference type="GO" id="GO:0003682">
    <property type="term" value="F:chromatin binding"/>
    <property type="evidence" value="ECO:0007669"/>
    <property type="project" value="TreeGrafter"/>
</dbReference>
<feature type="compositionally biased region" description="Polar residues" evidence="12">
    <location>
        <begin position="783"/>
        <end position="800"/>
    </location>
</feature>
<dbReference type="GO" id="GO:0005634">
    <property type="term" value="C:nucleus"/>
    <property type="evidence" value="ECO:0007669"/>
    <property type="project" value="UniProtKB-SubCell"/>
</dbReference>
<dbReference type="InterPro" id="IPR036388">
    <property type="entry name" value="WH-like_DNA-bd_sf"/>
</dbReference>
<dbReference type="Gene3D" id="3.30.60.60">
    <property type="entry name" value="N-acetyl transferase-like"/>
    <property type="match status" value="1"/>
</dbReference>
<dbReference type="GO" id="GO:0010484">
    <property type="term" value="F:histone H3 acetyltransferase activity"/>
    <property type="evidence" value="ECO:0007669"/>
    <property type="project" value="TreeGrafter"/>
</dbReference>
<dbReference type="Gene3D" id="3.40.630.30">
    <property type="match status" value="1"/>
</dbReference>